<evidence type="ECO:0000313" key="6">
    <source>
        <dbReference type="Proteomes" id="UP000051645"/>
    </source>
</evidence>
<dbReference type="Pfam" id="PF24661">
    <property type="entry name" value="DUF7649"/>
    <property type="match status" value="1"/>
</dbReference>
<gene>
    <name evidence="4" type="ORF">IV38_GL000600</name>
    <name evidence="5" type="ORF">IV40_GL000068</name>
</gene>
<feature type="domain" description="DUF7649" evidence="3">
    <location>
        <begin position="3"/>
        <end position="87"/>
    </location>
</feature>
<evidence type="ECO:0000256" key="1">
    <source>
        <dbReference type="SAM" id="Phobius"/>
    </source>
</evidence>
<keyword evidence="1" id="KW-1133">Transmembrane helix</keyword>
<feature type="domain" description="Cell wall-active antibiotics response LiaF-like C-terminal" evidence="2">
    <location>
        <begin position="134"/>
        <end position="246"/>
    </location>
</feature>
<dbReference type="AlphaFoldDB" id="A0A0R2FMI3"/>
<dbReference type="EMBL" id="JQAT01000001">
    <property type="protein sequence ID" value="KRN29712.1"/>
    <property type="molecule type" value="Genomic_DNA"/>
</dbReference>
<keyword evidence="1" id="KW-0472">Membrane</keyword>
<evidence type="ECO:0000259" key="2">
    <source>
        <dbReference type="Pfam" id="PF09922"/>
    </source>
</evidence>
<sequence>MRRPWQLFFIIETILLVILGWQIFSNQATLSFLIIGIVSLVWAQHRRSRHHSGSFLTLFGTLTIGITILINVSAWLMVFVGLLFMFFGLDASSRLDGLHPGRWWPHAPWQKKHFMPVNTREPQSKDGKKIQHPWFGSQTIGLQVFEWDDLNFAVAAGDTIIDLGNTILPQEDNVIMIRKGIGKTRILVPVGTSVMIDHSAMLGGLTFQNEHLKLHNEQVKLYSDHYDEGSRKLKIMTNVLVGDLEVLYV</sequence>
<accession>A0A0R2FMI3</accession>
<dbReference type="PIRSF" id="PIRSF031509">
    <property type="entry name" value="Cell_wall_LiaF/YvqF"/>
    <property type="match status" value="1"/>
</dbReference>
<dbReference type="RefSeq" id="WP_057768232.1">
    <property type="nucleotide sequence ID" value="NZ_JQAT01000001.1"/>
</dbReference>
<feature type="transmembrane region" description="Helical" evidence="1">
    <location>
        <begin position="7"/>
        <end position="24"/>
    </location>
</feature>
<dbReference type="GO" id="GO:0016020">
    <property type="term" value="C:membrane"/>
    <property type="evidence" value="ECO:0007669"/>
    <property type="project" value="InterPro"/>
</dbReference>
<dbReference type="OrthoDB" id="2351415at2"/>
<dbReference type="InterPro" id="IPR024425">
    <property type="entry name" value="LiaF-like_C"/>
</dbReference>
<feature type="transmembrane region" description="Helical" evidence="1">
    <location>
        <begin position="57"/>
        <end position="87"/>
    </location>
</feature>
<dbReference type="PATRIC" id="fig|81857.3.peg.605"/>
<evidence type="ECO:0000313" key="7">
    <source>
        <dbReference type="Proteomes" id="UP000051751"/>
    </source>
</evidence>
<evidence type="ECO:0000313" key="5">
    <source>
        <dbReference type="EMBL" id="KRN33759.1"/>
    </source>
</evidence>
<reference evidence="6 7" key="1">
    <citation type="journal article" date="2015" name="Genome Announc.">
        <title>Expanding the biotechnology potential of lactobacilli through comparative genomics of 213 strains and associated genera.</title>
        <authorList>
            <person name="Sun Z."/>
            <person name="Harris H.M."/>
            <person name="McCann A."/>
            <person name="Guo C."/>
            <person name="Argimon S."/>
            <person name="Zhang W."/>
            <person name="Yang X."/>
            <person name="Jeffery I.B."/>
            <person name="Cooney J.C."/>
            <person name="Kagawa T.F."/>
            <person name="Liu W."/>
            <person name="Song Y."/>
            <person name="Salvetti E."/>
            <person name="Wrobel A."/>
            <person name="Rasinkangas P."/>
            <person name="Parkhill J."/>
            <person name="Rea M.C."/>
            <person name="O'Sullivan O."/>
            <person name="Ritari J."/>
            <person name="Douillard F.P."/>
            <person name="Paul Ross R."/>
            <person name="Yang R."/>
            <person name="Briner A.E."/>
            <person name="Felis G.E."/>
            <person name="de Vos W.M."/>
            <person name="Barrangou R."/>
            <person name="Klaenhammer T.R."/>
            <person name="Caufield P.W."/>
            <person name="Cui Y."/>
            <person name="Zhang H."/>
            <person name="O'Toole P.W."/>
        </authorList>
    </citation>
    <scope>NUCLEOTIDE SEQUENCE [LARGE SCALE GENOMIC DNA]</scope>
    <source>
        <strain evidence="4 7">ATCC BAA-66</strain>
        <strain evidence="5 6">DSM 13344</strain>
    </source>
</reference>
<feature type="transmembrane region" description="Helical" evidence="1">
    <location>
        <begin position="30"/>
        <end position="45"/>
    </location>
</feature>
<keyword evidence="1" id="KW-0812">Transmembrane</keyword>
<comment type="caution">
    <text evidence="4">The sequence shown here is derived from an EMBL/GenBank/DDBJ whole genome shotgun (WGS) entry which is preliminary data.</text>
</comment>
<name>A0A0R2FMI3_9LACO</name>
<evidence type="ECO:0000313" key="4">
    <source>
        <dbReference type="EMBL" id="KRN29712.1"/>
    </source>
</evidence>
<dbReference type="EMBL" id="JQAZ01000001">
    <property type="protein sequence ID" value="KRN33759.1"/>
    <property type="molecule type" value="Genomic_DNA"/>
</dbReference>
<evidence type="ECO:0000259" key="3">
    <source>
        <dbReference type="Pfam" id="PF24661"/>
    </source>
</evidence>
<dbReference type="NCBIfam" id="NF040535">
    <property type="entry name" value="LiaF_C_term"/>
    <property type="match status" value="1"/>
</dbReference>
<dbReference type="Proteomes" id="UP000051645">
    <property type="component" value="Unassembled WGS sequence"/>
</dbReference>
<proteinExistence type="predicted"/>
<dbReference type="InterPro" id="IPR016975">
    <property type="entry name" value="Cell_wall_LiaF"/>
</dbReference>
<dbReference type="InterPro" id="IPR047793">
    <property type="entry name" value="LiaF_C"/>
</dbReference>
<protein>
    <submittedName>
        <fullName evidence="4">Uncharacterized protein</fullName>
    </submittedName>
</protein>
<dbReference type="Proteomes" id="UP000051751">
    <property type="component" value="Unassembled WGS sequence"/>
</dbReference>
<keyword evidence="6" id="KW-1185">Reference proteome</keyword>
<dbReference type="Pfam" id="PF09922">
    <property type="entry name" value="LiaF-like_C"/>
    <property type="match status" value="1"/>
</dbReference>
<dbReference type="InterPro" id="IPR056066">
    <property type="entry name" value="DUF7649"/>
</dbReference>
<organism evidence="4 7">
    <name type="scientific">Lactobacillus selangorensis</name>
    <dbReference type="NCBI Taxonomy" id="81857"/>
    <lineage>
        <taxon>Bacteria</taxon>
        <taxon>Bacillati</taxon>
        <taxon>Bacillota</taxon>
        <taxon>Bacilli</taxon>
        <taxon>Lactobacillales</taxon>
        <taxon>Lactobacillaceae</taxon>
        <taxon>Lactobacillus</taxon>
    </lineage>
</organism>
<dbReference type="STRING" id="81857.IV38_GL000600"/>